<evidence type="ECO:0000313" key="2">
    <source>
        <dbReference type="Proteomes" id="UP000427108"/>
    </source>
</evidence>
<protein>
    <submittedName>
        <fullName evidence="1">Uncharacterized protein</fullName>
    </submittedName>
</protein>
<evidence type="ECO:0000313" key="1">
    <source>
        <dbReference type="EMBL" id="QGN40641.1"/>
    </source>
</evidence>
<name>A0A6B8N7I0_KLEOX</name>
<gene>
    <name evidence="1" type="ORF">GJ746_24690</name>
</gene>
<reference evidence="1 2" key="1">
    <citation type="submission" date="2019-11" db="EMBL/GenBank/DDBJ databases">
        <title>Isolation and Application of One Kind of P-Hydroxybenzoic Acid Degrading Bacterium in Mitigating Cropping Obstacle of Cucumber.</title>
        <authorList>
            <person name="Wu F."/>
            <person name="An Y."/>
        </authorList>
    </citation>
    <scope>NUCLEOTIDE SEQUENCE [LARGE SCALE GENOMIC DNA]</scope>
    <source>
        <strain evidence="1 2">P620</strain>
    </source>
</reference>
<sequence length="33" mass="3427">MWLIILSLSSLICSALAFIFLAIGASRSGAIST</sequence>
<dbReference type="Proteomes" id="UP000427108">
    <property type="component" value="Chromosome"/>
</dbReference>
<accession>A0A6B8N7I0</accession>
<dbReference type="EMBL" id="CP046115">
    <property type="protein sequence ID" value="QGN40641.1"/>
    <property type="molecule type" value="Genomic_DNA"/>
</dbReference>
<organism evidence="1 2">
    <name type="scientific">Klebsiella oxytoca</name>
    <dbReference type="NCBI Taxonomy" id="571"/>
    <lineage>
        <taxon>Bacteria</taxon>
        <taxon>Pseudomonadati</taxon>
        <taxon>Pseudomonadota</taxon>
        <taxon>Gammaproteobacteria</taxon>
        <taxon>Enterobacterales</taxon>
        <taxon>Enterobacteriaceae</taxon>
        <taxon>Klebsiella/Raoultella group</taxon>
        <taxon>Klebsiella</taxon>
    </lineage>
</organism>
<dbReference type="AlphaFoldDB" id="A0A6B8N7I0"/>
<proteinExistence type="predicted"/>